<dbReference type="AlphaFoldDB" id="A0A3B0FMR9"/>
<dbReference type="InterPro" id="IPR006683">
    <property type="entry name" value="Thioestr_dom"/>
</dbReference>
<comment type="caution">
    <text evidence="4">The sequence shown here is derived from an EMBL/GenBank/DDBJ whole genome shotgun (WGS) entry which is preliminary data.</text>
</comment>
<dbReference type="SUPFAM" id="SSF54637">
    <property type="entry name" value="Thioesterase/thiol ester dehydrase-isomerase"/>
    <property type="match status" value="1"/>
</dbReference>
<dbReference type="Gene3D" id="3.10.129.10">
    <property type="entry name" value="Hotdog Thioesterase"/>
    <property type="match status" value="1"/>
</dbReference>
<dbReference type="PANTHER" id="PTHR21660">
    <property type="entry name" value="THIOESTERASE SUPERFAMILY MEMBER-RELATED"/>
    <property type="match status" value="1"/>
</dbReference>
<keyword evidence="2" id="KW-0378">Hydrolase</keyword>
<dbReference type="Proteomes" id="UP000273159">
    <property type="component" value="Unassembled WGS sequence"/>
</dbReference>
<dbReference type="InterPro" id="IPR039298">
    <property type="entry name" value="ACOT13"/>
</dbReference>
<evidence type="ECO:0000313" key="5">
    <source>
        <dbReference type="Proteomes" id="UP000273159"/>
    </source>
</evidence>
<reference evidence="4 5" key="1">
    <citation type="submission" date="2018-10" db="EMBL/GenBank/DDBJ databases">
        <title>Genome-guide identification and characterization of bacteria that degrade polycyclic aromatic hydrocarbons and resist hexavalent chromium simultaneously.</title>
        <authorList>
            <person name="Feng H."/>
        </authorList>
    </citation>
    <scope>NUCLEOTIDE SEQUENCE [LARGE SCALE GENOMIC DNA]</scope>
    <source>
        <strain evidence="4 5">J015</strain>
    </source>
</reference>
<organism evidence="4 5">
    <name type="scientific">Pseudarthrobacter phenanthrenivorans</name>
    <name type="common">Arthrobacter phenanthrenivorans</name>
    <dbReference type="NCBI Taxonomy" id="361575"/>
    <lineage>
        <taxon>Bacteria</taxon>
        <taxon>Bacillati</taxon>
        <taxon>Actinomycetota</taxon>
        <taxon>Actinomycetes</taxon>
        <taxon>Micrococcales</taxon>
        <taxon>Micrococcaceae</taxon>
        <taxon>Pseudarthrobacter</taxon>
    </lineage>
</organism>
<evidence type="ECO:0000313" key="4">
    <source>
        <dbReference type="EMBL" id="RKO20958.1"/>
    </source>
</evidence>
<gene>
    <name evidence="4" type="ORF">D7Z96_17280</name>
</gene>
<dbReference type="Pfam" id="PF03061">
    <property type="entry name" value="4HBT"/>
    <property type="match status" value="1"/>
</dbReference>
<evidence type="ECO:0000256" key="1">
    <source>
        <dbReference type="ARBA" id="ARBA00008324"/>
    </source>
</evidence>
<evidence type="ECO:0000259" key="3">
    <source>
        <dbReference type="Pfam" id="PF03061"/>
    </source>
</evidence>
<dbReference type="GO" id="GO:0047617">
    <property type="term" value="F:fatty acyl-CoA hydrolase activity"/>
    <property type="evidence" value="ECO:0007669"/>
    <property type="project" value="InterPro"/>
</dbReference>
<proteinExistence type="inferred from homology"/>
<dbReference type="CDD" id="cd03443">
    <property type="entry name" value="PaaI_thioesterase"/>
    <property type="match status" value="1"/>
</dbReference>
<protein>
    <submittedName>
        <fullName evidence="4">PaaI family thioesterase</fullName>
    </submittedName>
</protein>
<dbReference type="InterPro" id="IPR003736">
    <property type="entry name" value="PAAI_dom"/>
</dbReference>
<accession>A0A3B0FMR9</accession>
<dbReference type="EMBL" id="RBNH01000019">
    <property type="protein sequence ID" value="RKO20958.1"/>
    <property type="molecule type" value="Genomic_DNA"/>
</dbReference>
<reference evidence="5" key="2">
    <citation type="submission" date="2018-10" db="EMBL/GenBank/DDBJ databases">
        <authorList>
            <person name="Wang Y."/>
            <person name="Wang J."/>
            <person name="Yang X."/>
            <person name="Wang Z."/>
            <person name="Huang Y."/>
        </authorList>
    </citation>
    <scope>NUCLEOTIDE SEQUENCE [LARGE SCALE GENOMIC DNA]</scope>
    <source>
        <strain evidence="5">J015</strain>
    </source>
</reference>
<feature type="domain" description="Thioesterase" evidence="3">
    <location>
        <begin position="81"/>
        <end position="150"/>
    </location>
</feature>
<sequence length="185" mass="19484">MESMSAREPTKRSETFSWTDPRVALEHLPRMSGLEYLSGLRDGSIPRPPMASLMNFVLLAVEPGRVEFQCSPSEAHYNPLGMVHGGLACTLLDTVVGCAAHSTLAVGYGYTSIDLSVNYLRPITLRHGVLRAEGSVVKSGSRVVFAEGRILGPAGELLATATSSLLVFTAPAPSGQGTTGDGGQP</sequence>
<dbReference type="NCBIfam" id="TIGR00369">
    <property type="entry name" value="unchar_dom_1"/>
    <property type="match status" value="1"/>
</dbReference>
<name>A0A3B0FMR9_PSEPS</name>
<comment type="similarity">
    <text evidence="1">Belongs to the thioesterase PaaI family.</text>
</comment>
<evidence type="ECO:0000256" key="2">
    <source>
        <dbReference type="ARBA" id="ARBA00022801"/>
    </source>
</evidence>
<dbReference type="PANTHER" id="PTHR21660:SF1">
    <property type="entry name" value="ACYL-COENZYME A THIOESTERASE 13"/>
    <property type="match status" value="1"/>
</dbReference>
<dbReference type="InterPro" id="IPR029069">
    <property type="entry name" value="HotDog_dom_sf"/>
</dbReference>